<accession>A0A0C2ZCC8</accession>
<dbReference type="EMBL" id="KN822356">
    <property type="protein sequence ID" value="KIM50662.1"/>
    <property type="molecule type" value="Genomic_DNA"/>
</dbReference>
<dbReference type="AlphaFoldDB" id="A0A0C2ZCC8"/>
<evidence type="ECO:0000313" key="2">
    <source>
        <dbReference type="EMBL" id="KIM50662.1"/>
    </source>
</evidence>
<evidence type="ECO:0000256" key="1">
    <source>
        <dbReference type="SAM" id="MobiDB-lite"/>
    </source>
</evidence>
<organism evidence="2 3">
    <name type="scientific">Scleroderma citrinum Foug A</name>
    <dbReference type="NCBI Taxonomy" id="1036808"/>
    <lineage>
        <taxon>Eukaryota</taxon>
        <taxon>Fungi</taxon>
        <taxon>Dikarya</taxon>
        <taxon>Basidiomycota</taxon>
        <taxon>Agaricomycotina</taxon>
        <taxon>Agaricomycetes</taxon>
        <taxon>Agaricomycetidae</taxon>
        <taxon>Boletales</taxon>
        <taxon>Sclerodermatineae</taxon>
        <taxon>Sclerodermataceae</taxon>
        <taxon>Scleroderma</taxon>
    </lineage>
</organism>
<dbReference type="Proteomes" id="UP000053989">
    <property type="component" value="Unassembled WGS sequence"/>
</dbReference>
<feature type="compositionally biased region" description="Low complexity" evidence="1">
    <location>
        <begin position="55"/>
        <end position="76"/>
    </location>
</feature>
<evidence type="ECO:0000313" key="3">
    <source>
        <dbReference type="Proteomes" id="UP000053989"/>
    </source>
</evidence>
<proteinExistence type="predicted"/>
<feature type="region of interest" description="Disordered" evidence="1">
    <location>
        <begin position="206"/>
        <end position="232"/>
    </location>
</feature>
<dbReference type="HOGENOM" id="CLU_903625_0_0_1"/>
<keyword evidence="3" id="KW-1185">Reference proteome</keyword>
<name>A0A0C2ZCC8_9AGAM</name>
<feature type="region of interest" description="Disordered" evidence="1">
    <location>
        <begin position="40"/>
        <end position="76"/>
    </location>
</feature>
<sequence length="308" mass="33515">MQGNSISIIEKESGTYIIFGADPEIPLEMCAQKGASSFGTGFLITQEPGSDSEDSSGSLSQPTSSSASLSMSHSPIHSPRPIYPFLGYSGRPEDSMDPREFIPSQTAAPLHPELEATLPTQPFSFPHTYPPPNGFNVRRMIPLGYHPPLDTLSHANEVHFALERLGEERPSLPAPLEDLSRPQTPYAYSERSQAYIPTQDIPLLRLPPPTSHLPPPTSHLPPPTSSSPPANHAIQQLSDRFEAVTRPASVTTLGSPLPPTYHSQIYAEAHQSLLGTLQDLANYNPNLREILLEFAYGLPGERAHCSTS</sequence>
<protein>
    <submittedName>
        <fullName evidence="2">Uncharacterized protein</fullName>
    </submittedName>
</protein>
<dbReference type="InParanoid" id="A0A0C2ZCC8"/>
<reference evidence="2 3" key="1">
    <citation type="submission" date="2014-04" db="EMBL/GenBank/DDBJ databases">
        <authorList>
            <consortium name="DOE Joint Genome Institute"/>
            <person name="Kuo A."/>
            <person name="Kohler A."/>
            <person name="Nagy L.G."/>
            <person name="Floudas D."/>
            <person name="Copeland A."/>
            <person name="Barry K.W."/>
            <person name="Cichocki N."/>
            <person name="Veneault-Fourrey C."/>
            <person name="LaButti K."/>
            <person name="Lindquist E.A."/>
            <person name="Lipzen A."/>
            <person name="Lundell T."/>
            <person name="Morin E."/>
            <person name="Murat C."/>
            <person name="Sun H."/>
            <person name="Tunlid A."/>
            <person name="Henrissat B."/>
            <person name="Grigoriev I.V."/>
            <person name="Hibbett D.S."/>
            <person name="Martin F."/>
            <person name="Nordberg H.P."/>
            <person name="Cantor M.N."/>
            <person name="Hua S.X."/>
        </authorList>
    </citation>
    <scope>NUCLEOTIDE SEQUENCE [LARGE SCALE GENOMIC DNA]</scope>
    <source>
        <strain evidence="2 3">Foug A</strain>
    </source>
</reference>
<feature type="compositionally biased region" description="Pro residues" evidence="1">
    <location>
        <begin position="206"/>
        <end position="226"/>
    </location>
</feature>
<reference evidence="3" key="2">
    <citation type="submission" date="2015-01" db="EMBL/GenBank/DDBJ databases">
        <title>Evolutionary Origins and Diversification of the Mycorrhizal Mutualists.</title>
        <authorList>
            <consortium name="DOE Joint Genome Institute"/>
            <consortium name="Mycorrhizal Genomics Consortium"/>
            <person name="Kohler A."/>
            <person name="Kuo A."/>
            <person name="Nagy L.G."/>
            <person name="Floudas D."/>
            <person name="Copeland A."/>
            <person name="Barry K.W."/>
            <person name="Cichocki N."/>
            <person name="Veneault-Fourrey C."/>
            <person name="LaButti K."/>
            <person name="Lindquist E.A."/>
            <person name="Lipzen A."/>
            <person name="Lundell T."/>
            <person name="Morin E."/>
            <person name="Murat C."/>
            <person name="Riley R."/>
            <person name="Ohm R."/>
            <person name="Sun H."/>
            <person name="Tunlid A."/>
            <person name="Henrissat B."/>
            <person name="Grigoriev I.V."/>
            <person name="Hibbett D.S."/>
            <person name="Martin F."/>
        </authorList>
    </citation>
    <scope>NUCLEOTIDE SEQUENCE [LARGE SCALE GENOMIC DNA]</scope>
    <source>
        <strain evidence="3">Foug A</strain>
    </source>
</reference>
<gene>
    <name evidence="2" type="ORF">SCLCIDRAFT_34095</name>
</gene>